<name>A0A6C0DJ25_9ZZZZ</name>
<evidence type="ECO:0000313" key="1">
    <source>
        <dbReference type="EMBL" id="QHT16946.1"/>
    </source>
</evidence>
<dbReference type="EMBL" id="MN739628">
    <property type="protein sequence ID" value="QHT16946.1"/>
    <property type="molecule type" value="Genomic_DNA"/>
</dbReference>
<sequence>MEDINSQLRKNPQLIFQDEIRSKILNEKDELIPEAKTRRKELYMGMCSHCSKAPCTNYMYLHSYNYYKKLWLNYERQMEELEESIDDSDYDDDDIIPSSDKVDYRDLFIYPYVEFDGIKKAYEMYVKKKLFDTMNNDTILYNDVIGIILDYY</sequence>
<protein>
    <submittedName>
        <fullName evidence="1">Uncharacterized protein</fullName>
    </submittedName>
</protein>
<dbReference type="AlphaFoldDB" id="A0A6C0DJ25"/>
<accession>A0A6C0DJ25</accession>
<reference evidence="1" key="1">
    <citation type="journal article" date="2020" name="Nature">
        <title>Giant virus diversity and host interactions through global metagenomics.</title>
        <authorList>
            <person name="Schulz F."/>
            <person name="Roux S."/>
            <person name="Paez-Espino D."/>
            <person name="Jungbluth S."/>
            <person name="Walsh D.A."/>
            <person name="Denef V.J."/>
            <person name="McMahon K.D."/>
            <person name="Konstantinidis K.T."/>
            <person name="Eloe-Fadrosh E.A."/>
            <person name="Kyrpides N.C."/>
            <person name="Woyke T."/>
        </authorList>
    </citation>
    <scope>NUCLEOTIDE SEQUENCE</scope>
    <source>
        <strain evidence="1">GVMAG-M-3300023174-207</strain>
    </source>
</reference>
<proteinExistence type="predicted"/>
<organism evidence="1">
    <name type="scientific">viral metagenome</name>
    <dbReference type="NCBI Taxonomy" id="1070528"/>
    <lineage>
        <taxon>unclassified sequences</taxon>
        <taxon>metagenomes</taxon>
        <taxon>organismal metagenomes</taxon>
    </lineage>
</organism>